<proteinExistence type="predicted"/>
<dbReference type="EMBL" id="JAUCMX010000010">
    <property type="protein sequence ID" value="KAK3532921.1"/>
    <property type="molecule type" value="Genomic_DNA"/>
</dbReference>
<dbReference type="PANTHER" id="PTHR46238:SF8">
    <property type="entry name" value="ENDONUCLEASE_EXONUCLEASE_PHOSPHATASE DOMAIN-CONTAINING PROTEIN"/>
    <property type="match status" value="1"/>
</dbReference>
<evidence type="ECO:0000313" key="3">
    <source>
        <dbReference type="EMBL" id="KAK3532921.1"/>
    </source>
</evidence>
<dbReference type="CDD" id="cd09076">
    <property type="entry name" value="L1-EN"/>
    <property type="match status" value="1"/>
</dbReference>
<keyword evidence="1" id="KW-0175">Coiled coil</keyword>
<reference evidence="3" key="1">
    <citation type="submission" date="2023-06" db="EMBL/GenBank/DDBJ databases">
        <title>Male Hemibagrus guttatus genome.</title>
        <authorList>
            <person name="Bian C."/>
        </authorList>
    </citation>
    <scope>NUCLEOTIDE SEQUENCE</scope>
    <source>
        <strain evidence="3">Male_cb2023</strain>
        <tissue evidence="3">Muscle</tissue>
    </source>
</reference>
<dbReference type="GO" id="GO:0003824">
    <property type="term" value="F:catalytic activity"/>
    <property type="evidence" value="ECO:0007669"/>
    <property type="project" value="InterPro"/>
</dbReference>
<sequence>MKVSRSKTEYMCVNEREGSGTVRLQGEEVKKVQEFKYLGSTVQSNGECGKEVKKRVQAGWNGWRKVSGVLCDRKISARIKGKVYRTVVRPAMLYGLETVSLRKRQESELEVAELKMLRFSLGVTRLDRIRNKYIRGTAHVGRLGDKVREARLRWFGHVQRRERKGRELADMMERRKVDILCVQETRWKGSKARSIGAGFKLFYYGVDSKRNGVGVVLKEEFVRNVLEVKRVSDRVMSLKLEIEGVMLNVVSGYAPQVGCELEEKERFWSELDEVMESIPTGERVVIGADFNGHVGEGNTGDEEVMGKFGVKERNLEGQMVVDFAKRMDMGVVNTYFQKREEHRVTYKSGGRRTQVVLPDDWETTAEVIRETGRKVLGVSSGRRKEDKETWWWNEEVQDSIQRKRLAKKKWDMDRTEENRQEYKELQRRVKREVSKAKQKAYDELYTRLDTREGEKDLYRLARQRDRDGKDVQQKVDKIRKDEVRKALKRMKSGKAVGPDDIPVEVWKCLGEAAVEFLANLFNRVLENLEKAYDRVPREELWYCMRKSGVAEKYVRVVQDMYERSRTVVRCAVVMDQLSEEVRQESPWTMMFADDIVICSESREQVEENLERWRFALERRGMKVSRIQSNGECGKEKISARIKGKVYRTVVRPAMLYGLETVSLRKRQESELEVAELKMLREDRLRWFGHVQRRDIPYLKQVISQCTSQTRPHHHKEKEEHDFCKREVCMFQQGLDGQFDATVFTVSIGIQHDAAGCGEELQVSRHGLLF</sequence>
<organism evidence="3 4">
    <name type="scientific">Hemibagrus guttatus</name>
    <dbReference type="NCBI Taxonomy" id="175788"/>
    <lineage>
        <taxon>Eukaryota</taxon>
        <taxon>Metazoa</taxon>
        <taxon>Chordata</taxon>
        <taxon>Craniata</taxon>
        <taxon>Vertebrata</taxon>
        <taxon>Euteleostomi</taxon>
        <taxon>Actinopterygii</taxon>
        <taxon>Neopterygii</taxon>
        <taxon>Teleostei</taxon>
        <taxon>Ostariophysi</taxon>
        <taxon>Siluriformes</taxon>
        <taxon>Bagridae</taxon>
        <taxon>Hemibagrus</taxon>
    </lineage>
</organism>
<evidence type="ECO:0000256" key="1">
    <source>
        <dbReference type="SAM" id="Coils"/>
    </source>
</evidence>
<name>A0AAE0QU06_9TELE</name>
<gene>
    <name evidence="3" type="ORF">QTP70_003683</name>
</gene>
<dbReference type="InterPro" id="IPR005135">
    <property type="entry name" value="Endo/exonuclease/phosphatase"/>
</dbReference>
<dbReference type="AlphaFoldDB" id="A0AAE0QU06"/>
<dbReference type="Proteomes" id="UP001274896">
    <property type="component" value="Unassembled WGS sequence"/>
</dbReference>
<dbReference type="Gene3D" id="3.60.10.10">
    <property type="entry name" value="Endonuclease/exonuclease/phosphatase"/>
    <property type="match status" value="1"/>
</dbReference>
<evidence type="ECO:0000259" key="2">
    <source>
        <dbReference type="Pfam" id="PF03372"/>
    </source>
</evidence>
<comment type="caution">
    <text evidence="3">The sequence shown here is derived from an EMBL/GenBank/DDBJ whole genome shotgun (WGS) entry which is preliminary data.</text>
</comment>
<dbReference type="InterPro" id="IPR036691">
    <property type="entry name" value="Endo/exonu/phosph_ase_sf"/>
</dbReference>
<feature type="coiled-coil region" evidence="1">
    <location>
        <begin position="405"/>
        <end position="439"/>
    </location>
</feature>
<evidence type="ECO:0000313" key="4">
    <source>
        <dbReference type="Proteomes" id="UP001274896"/>
    </source>
</evidence>
<dbReference type="Pfam" id="PF03372">
    <property type="entry name" value="Exo_endo_phos"/>
    <property type="match status" value="1"/>
</dbReference>
<dbReference type="PANTHER" id="PTHR46238">
    <property type="entry name" value="REVERSE TRANSCRIPTASE DOMAIN-CONTAINING PROTEIN"/>
    <property type="match status" value="1"/>
</dbReference>
<protein>
    <recommendedName>
        <fullName evidence="2">Endonuclease/exonuclease/phosphatase domain-containing protein</fullName>
    </recommendedName>
</protein>
<feature type="domain" description="Endonuclease/exonuclease/phosphatase" evidence="2">
    <location>
        <begin position="159"/>
        <end position="296"/>
    </location>
</feature>
<dbReference type="SUPFAM" id="SSF56219">
    <property type="entry name" value="DNase I-like"/>
    <property type="match status" value="1"/>
</dbReference>
<accession>A0AAE0QU06</accession>
<keyword evidence="4" id="KW-1185">Reference proteome</keyword>